<feature type="transmembrane region" description="Helical" evidence="8">
    <location>
        <begin position="114"/>
        <end position="135"/>
    </location>
</feature>
<dbReference type="GO" id="GO:0016763">
    <property type="term" value="F:pentosyltransferase activity"/>
    <property type="evidence" value="ECO:0007669"/>
    <property type="project" value="TreeGrafter"/>
</dbReference>
<reference evidence="10 11" key="1">
    <citation type="journal article" date="2016" name="Nat. Commun.">
        <title>Thousands of microbial genomes shed light on interconnected biogeochemical processes in an aquifer system.</title>
        <authorList>
            <person name="Anantharaman K."/>
            <person name="Brown C.T."/>
            <person name="Hug L.A."/>
            <person name="Sharon I."/>
            <person name="Castelle C.J."/>
            <person name="Probst A.J."/>
            <person name="Thomas B.C."/>
            <person name="Singh A."/>
            <person name="Wilkins M.J."/>
            <person name="Karaoz U."/>
            <person name="Brodie E.L."/>
            <person name="Williams K.H."/>
            <person name="Hubbard S.S."/>
            <person name="Banfield J.F."/>
        </authorList>
    </citation>
    <scope>NUCLEOTIDE SEQUENCE [LARGE SCALE GENOMIC DNA]</scope>
</reference>
<comment type="subcellular location">
    <subcellularLocation>
        <location evidence="1">Cell membrane</location>
        <topology evidence="1">Multi-pass membrane protein</topology>
    </subcellularLocation>
</comment>
<dbReference type="AlphaFoldDB" id="A0A1F4VQ16"/>
<comment type="caution">
    <text evidence="10">The sequence shown here is derived from an EMBL/GenBank/DDBJ whole genome shotgun (WGS) entry which is preliminary data.</text>
</comment>
<accession>A0A1F4VQ16</accession>
<keyword evidence="4" id="KW-0808">Transferase</keyword>
<keyword evidence="5 8" id="KW-0812">Transmembrane</keyword>
<dbReference type="PANTHER" id="PTHR33908">
    <property type="entry name" value="MANNOSYLTRANSFERASE YKCB-RELATED"/>
    <property type="match status" value="1"/>
</dbReference>
<dbReference type="GO" id="GO:0009103">
    <property type="term" value="P:lipopolysaccharide biosynthetic process"/>
    <property type="evidence" value="ECO:0007669"/>
    <property type="project" value="UniProtKB-ARBA"/>
</dbReference>
<dbReference type="EMBL" id="MEVK01000018">
    <property type="protein sequence ID" value="OGC59294.1"/>
    <property type="molecule type" value="Genomic_DNA"/>
</dbReference>
<gene>
    <name evidence="10" type="ORF">A3A70_02500</name>
</gene>
<evidence type="ECO:0000256" key="6">
    <source>
        <dbReference type="ARBA" id="ARBA00022989"/>
    </source>
</evidence>
<feature type="transmembrane region" description="Helical" evidence="8">
    <location>
        <begin position="20"/>
        <end position="43"/>
    </location>
</feature>
<dbReference type="GO" id="GO:0005886">
    <property type="term" value="C:plasma membrane"/>
    <property type="evidence" value="ECO:0007669"/>
    <property type="project" value="UniProtKB-SubCell"/>
</dbReference>
<feature type="transmembrane region" description="Helical" evidence="8">
    <location>
        <begin position="191"/>
        <end position="222"/>
    </location>
</feature>
<protein>
    <recommendedName>
        <fullName evidence="9">Glycosyltransferase RgtA/B/C/D-like domain-containing protein</fullName>
    </recommendedName>
</protein>
<evidence type="ECO:0000256" key="4">
    <source>
        <dbReference type="ARBA" id="ARBA00022679"/>
    </source>
</evidence>
<evidence type="ECO:0000256" key="1">
    <source>
        <dbReference type="ARBA" id="ARBA00004651"/>
    </source>
</evidence>
<keyword evidence="3" id="KW-0328">Glycosyltransferase</keyword>
<keyword evidence="2" id="KW-1003">Cell membrane</keyword>
<evidence type="ECO:0000256" key="2">
    <source>
        <dbReference type="ARBA" id="ARBA00022475"/>
    </source>
</evidence>
<feature type="transmembrane region" description="Helical" evidence="8">
    <location>
        <begin position="328"/>
        <end position="347"/>
    </location>
</feature>
<name>A0A1F4VQ16_UNCKA</name>
<keyword evidence="6 8" id="KW-1133">Transmembrane helix</keyword>
<evidence type="ECO:0000256" key="5">
    <source>
        <dbReference type="ARBA" id="ARBA00022692"/>
    </source>
</evidence>
<organism evidence="10 11">
    <name type="scientific">candidate division WWE3 bacterium RIFCSPLOWO2_01_FULL_42_11</name>
    <dbReference type="NCBI Taxonomy" id="1802627"/>
    <lineage>
        <taxon>Bacteria</taxon>
        <taxon>Katanobacteria</taxon>
    </lineage>
</organism>
<feature type="transmembrane region" description="Helical" evidence="8">
    <location>
        <begin position="288"/>
        <end position="316"/>
    </location>
</feature>
<dbReference type="InterPro" id="IPR038731">
    <property type="entry name" value="RgtA/B/C-like"/>
</dbReference>
<proteinExistence type="predicted"/>
<evidence type="ECO:0000313" key="11">
    <source>
        <dbReference type="Proteomes" id="UP000178964"/>
    </source>
</evidence>
<feature type="transmembrane region" description="Helical" evidence="8">
    <location>
        <begin position="76"/>
        <end position="94"/>
    </location>
</feature>
<evidence type="ECO:0000256" key="7">
    <source>
        <dbReference type="ARBA" id="ARBA00023136"/>
    </source>
</evidence>
<feature type="transmembrane region" description="Helical" evidence="8">
    <location>
        <begin position="234"/>
        <end position="252"/>
    </location>
</feature>
<evidence type="ECO:0000313" key="10">
    <source>
        <dbReference type="EMBL" id="OGC59294.1"/>
    </source>
</evidence>
<keyword evidence="7 8" id="KW-0472">Membrane</keyword>
<evidence type="ECO:0000256" key="8">
    <source>
        <dbReference type="SAM" id="Phobius"/>
    </source>
</evidence>
<evidence type="ECO:0000259" key="9">
    <source>
        <dbReference type="Pfam" id="PF13231"/>
    </source>
</evidence>
<dbReference type="Proteomes" id="UP000178964">
    <property type="component" value="Unassembled WGS sequence"/>
</dbReference>
<dbReference type="PANTHER" id="PTHR33908:SF11">
    <property type="entry name" value="MEMBRANE PROTEIN"/>
    <property type="match status" value="1"/>
</dbReference>
<feature type="transmembrane region" description="Helical" evidence="8">
    <location>
        <begin position="353"/>
        <end position="372"/>
    </location>
</feature>
<dbReference type="STRING" id="1802627.A3A70_02500"/>
<sequence>MPSVKSVPFELIHSKVNSVYFFWSLIFVLLLSVQLVNSGITYIQPTTDIWISRSLAFILNFLKGDFSGTYQQYHPGVSLMWLVGIGSGIFAKIISPGTNPSSFLSPEVFPVYYFWALLPVLLVQSFLETIILFLLRKIIDLKWALLFGVLLATEPFFLGNARSIHLDTLVTLTLFITALCWYQVLTKSGKIYPWLTGIFFGLGLATKITTLYLAPFMLLTYLPLRKSLKFRNVIYIWLIASVTFYLFFPAMWKTPVEVALKVFNEGIFETGITEVSRPFLLLDLPPSIISILAYPLTILWRLSAIATLGLIVFLVGITKSKHNLNLDFLKYISLYFFGYLIMMTIPSKKIYRYALPLLPVIILYSTYGILILTNLLKRVINPQIIITSIVLMSLMNVIWNGPNFMATFNPLIGGISQAGKVIDLNEDATNYFEVATYLNSLNIPGDSTIASYDWLILGLLTQTETVSIRRSEKPLGSTYSLISSSRGQEYLGNNFEQIKTFYIHGYPYWQLYRRIK</sequence>
<dbReference type="InterPro" id="IPR050297">
    <property type="entry name" value="LipidA_mod_glycosyltrf_83"/>
</dbReference>
<dbReference type="Pfam" id="PF13231">
    <property type="entry name" value="PMT_2"/>
    <property type="match status" value="1"/>
</dbReference>
<feature type="transmembrane region" description="Helical" evidence="8">
    <location>
        <begin position="379"/>
        <end position="399"/>
    </location>
</feature>
<feature type="transmembrane region" description="Helical" evidence="8">
    <location>
        <begin position="166"/>
        <end position="185"/>
    </location>
</feature>
<evidence type="ECO:0000256" key="3">
    <source>
        <dbReference type="ARBA" id="ARBA00022676"/>
    </source>
</evidence>
<feature type="domain" description="Glycosyltransferase RgtA/B/C/D-like" evidence="9">
    <location>
        <begin position="115"/>
        <end position="250"/>
    </location>
</feature>